<evidence type="ECO:0000313" key="2">
    <source>
        <dbReference type="EMBL" id="KMZ75476.1"/>
    </source>
</evidence>
<keyword evidence="3" id="KW-1185">Reference proteome</keyword>
<protein>
    <submittedName>
        <fullName evidence="2">Uncharacterized protein</fullName>
    </submittedName>
</protein>
<dbReference type="Proteomes" id="UP000036987">
    <property type="component" value="Unassembled WGS sequence"/>
</dbReference>
<comment type="caution">
    <text evidence="2">The sequence shown here is derived from an EMBL/GenBank/DDBJ whole genome shotgun (WGS) entry which is preliminary data.</text>
</comment>
<feature type="region of interest" description="Disordered" evidence="1">
    <location>
        <begin position="39"/>
        <end position="78"/>
    </location>
</feature>
<reference evidence="3" key="1">
    <citation type="journal article" date="2016" name="Nature">
        <title>The genome of the seagrass Zostera marina reveals angiosperm adaptation to the sea.</title>
        <authorList>
            <person name="Olsen J.L."/>
            <person name="Rouze P."/>
            <person name="Verhelst B."/>
            <person name="Lin Y.-C."/>
            <person name="Bayer T."/>
            <person name="Collen J."/>
            <person name="Dattolo E."/>
            <person name="De Paoli E."/>
            <person name="Dittami S."/>
            <person name="Maumus F."/>
            <person name="Michel G."/>
            <person name="Kersting A."/>
            <person name="Lauritano C."/>
            <person name="Lohaus R."/>
            <person name="Toepel M."/>
            <person name="Tonon T."/>
            <person name="Vanneste K."/>
            <person name="Amirebrahimi M."/>
            <person name="Brakel J."/>
            <person name="Bostroem C."/>
            <person name="Chovatia M."/>
            <person name="Grimwood J."/>
            <person name="Jenkins J.W."/>
            <person name="Jueterbock A."/>
            <person name="Mraz A."/>
            <person name="Stam W.T."/>
            <person name="Tice H."/>
            <person name="Bornberg-Bauer E."/>
            <person name="Green P.J."/>
            <person name="Pearson G.A."/>
            <person name="Procaccini G."/>
            <person name="Duarte C.M."/>
            <person name="Schmutz J."/>
            <person name="Reusch T.B.H."/>
            <person name="Van de Peer Y."/>
        </authorList>
    </citation>
    <scope>NUCLEOTIDE SEQUENCE [LARGE SCALE GENOMIC DNA]</scope>
    <source>
        <strain evidence="3">cv. Finnish</strain>
    </source>
</reference>
<evidence type="ECO:0000256" key="1">
    <source>
        <dbReference type="SAM" id="MobiDB-lite"/>
    </source>
</evidence>
<dbReference type="PANTHER" id="PTHR33872">
    <property type="entry name" value="DNA POLYMERASE EPSILON CATALYTIC SUBUNIT A"/>
    <property type="match status" value="1"/>
</dbReference>
<gene>
    <name evidence="2" type="ORF">ZOSMA_114G00730</name>
</gene>
<dbReference type="EMBL" id="LFYR01000167">
    <property type="protein sequence ID" value="KMZ75476.1"/>
    <property type="molecule type" value="Genomic_DNA"/>
</dbReference>
<name>A0A0K9Q2E1_ZOSMR</name>
<evidence type="ECO:0000313" key="3">
    <source>
        <dbReference type="Proteomes" id="UP000036987"/>
    </source>
</evidence>
<proteinExistence type="predicted"/>
<feature type="compositionally biased region" description="Polar residues" evidence="1">
    <location>
        <begin position="67"/>
        <end position="76"/>
    </location>
</feature>
<dbReference type="OrthoDB" id="1858881at2759"/>
<organism evidence="2 3">
    <name type="scientific">Zostera marina</name>
    <name type="common">Eelgrass</name>
    <dbReference type="NCBI Taxonomy" id="29655"/>
    <lineage>
        <taxon>Eukaryota</taxon>
        <taxon>Viridiplantae</taxon>
        <taxon>Streptophyta</taxon>
        <taxon>Embryophyta</taxon>
        <taxon>Tracheophyta</taxon>
        <taxon>Spermatophyta</taxon>
        <taxon>Magnoliopsida</taxon>
        <taxon>Liliopsida</taxon>
        <taxon>Zosteraceae</taxon>
        <taxon>Zostera</taxon>
    </lineage>
</organism>
<dbReference type="AlphaFoldDB" id="A0A0K9Q2E1"/>
<accession>A0A0K9Q2E1</accession>
<sequence length="124" mass="14263">MGSLMAGWNSPTTLYNDPEQVELEKNRSLTNEEIEGFLKFQSNLDDNEESSSSSNKEEEVVEKQDNSEPTTPNNELKINEDWWMMSKSAFLNEPPCEKDEMANTYIAQFDVANISNEEAREMEK</sequence>
<dbReference type="PANTHER" id="PTHR33872:SF2">
    <property type="entry name" value="DNA POLYMERASE EPSILON CATALYTIC SUBUNIT A"/>
    <property type="match status" value="1"/>
</dbReference>
<feature type="compositionally biased region" description="Basic and acidic residues" evidence="1">
    <location>
        <begin position="55"/>
        <end position="66"/>
    </location>
</feature>